<reference evidence="1 2" key="1">
    <citation type="submission" date="2017-07" db="EMBL/GenBank/DDBJ databases">
        <title>Phylogenetic study on the rhizospheric bacterium Ochrobactrum sp. A44.</title>
        <authorList>
            <person name="Krzyzanowska D.M."/>
            <person name="Ossowicki A."/>
            <person name="Rajewska M."/>
            <person name="Maciag T."/>
            <person name="Kaczynski Z."/>
            <person name="Czerwicka M."/>
            <person name="Jafra S."/>
        </authorList>
    </citation>
    <scope>NUCLEOTIDE SEQUENCE [LARGE SCALE GENOMIC DNA]</scope>
    <source>
        <strain evidence="1 2">A44</strain>
    </source>
</reference>
<dbReference type="AlphaFoldDB" id="A0A248UCK9"/>
<dbReference type="KEGG" id="och:CES85_4913"/>
<gene>
    <name evidence="1" type="ORF">CES85_4913</name>
</gene>
<dbReference type="Proteomes" id="UP000215256">
    <property type="component" value="Chromosome 2"/>
</dbReference>
<name>A0A248UCK9_9HYPH</name>
<evidence type="ECO:0000313" key="1">
    <source>
        <dbReference type="EMBL" id="ASV84121.1"/>
    </source>
</evidence>
<evidence type="ECO:0000313" key="2">
    <source>
        <dbReference type="Proteomes" id="UP000215256"/>
    </source>
</evidence>
<proteinExistence type="predicted"/>
<organism evidence="1 2">
    <name type="scientific">Ochrobactrum quorumnocens</name>
    <dbReference type="NCBI Taxonomy" id="271865"/>
    <lineage>
        <taxon>Bacteria</taxon>
        <taxon>Pseudomonadati</taxon>
        <taxon>Pseudomonadota</taxon>
        <taxon>Alphaproteobacteria</taxon>
        <taxon>Hyphomicrobiales</taxon>
        <taxon>Brucellaceae</taxon>
        <taxon>Brucella/Ochrobactrum group</taxon>
        <taxon>Ochrobactrum</taxon>
    </lineage>
</organism>
<dbReference type="EMBL" id="CP022603">
    <property type="protein sequence ID" value="ASV84121.1"/>
    <property type="molecule type" value="Genomic_DNA"/>
</dbReference>
<protein>
    <submittedName>
        <fullName evidence="1">Uncharacterized protein</fullName>
    </submittedName>
</protein>
<sequence length="43" mass="4647">MCRAATNQAELPKAKEECVSSKESLTIKTGLSALFSDQIYIGN</sequence>
<accession>A0A248UCK9</accession>